<feature type="transmembrane region" description="Helical" evidence="1">
    <location>
        <begin position="12"/>
        <end position="30"/>
    </location>
</feature>
<evidence type="ECO:0000256" key="1">
    <source>
        <dbReference type="SAM" id="Phobius"/>
    </source>
</evidence>
<organism evidence="2 3">
    <name type="scientific">Denitromonas halophila</name>
    <dbReference type="NCBI Taxonomy" id="1629404"/>
    <lineage>
        <taxon>Bacteria</taxon>
        <taxon>Pseudomonadati</taxon>
        <taxon>Pseudomonadota</taxon>
        <taxon>Betaproteobacteria</taxon>
        <taxon>Rhodocyclales</taxon>
        <taxon>Zoogloeaceae</taxon>
        <taxon>Denitromonas</taxon>
    </lineage>
</organism>
<comment type="caution">
    <text evidence="2">The sequence shown here is derived from an EMBL/GenBank/DDBJ whole genome shotgun (WGS) entry which is preliminary data.</text>
</comment>
<name>A0A557QW70_9RHOO</name>
<evidence type="ECO:0000313" key="3">
    <source>
        <dbReference type="Proteomes" id="UP000319502"/>
    </source>
</evidence>
<gene>
    <name evidence="2" type="ORF">FHP91_09710</name>
</gene>
<reference evidence="2 3" key="1">
    <citation type="submission" date="2019-07" db="EMBL/GenBank/DDBJ databases">
        <title>The pathways for chlorine oxyanion respiration interact through the shared metabolite chlorate.</title>
        <authorList>
            <person name="Barnum T.P."/>
            <person name="Cheng Y."/>
            <person name="Hill K.A."/>
            <person name="Lucas L.N."/>
            <person name="Carlson H.K."/>
            <person name="Coates J.D."/>
        </authorList>
    </citation>
    <scope>NUCLEOTIDE SEQUENCE [LARGE SCALE GENOMIC DNA]</scope>
    <source>
        <strain evidence="2 3">SFB-3</strain>
    </source>
</reference>
<keyword evidence="1" id="KW-1133">Transmembrane helix</keyword>
<dbReference type="RefSeq" id="WP_144309402.1">
    <property type="nucleotide sequence ID" value="NZ_VMNK01000007.1"/>
</dbReference>
<dbReference type="OrthoDB" id="8708052at2"/>
<feature type="transmembrane region" description="Helical" evidence="1">
    <location>
        <begin position="50"/>
        <end position="67"/>
    </location>
</feature>
<keyword evidence="1" id="KW-0472">Membrane</keyword>
<dbReference type="AlphaFoldDB" id="A0A557QW70"/>
<sequence>MLDAILEFATRFLVEFLFYTFLYGVGWVMLKAMTLGRYPPHPSQKHNRELVALFPVAAFFVGATIAFS</sequence>
<protein>
    <submittedName>
        <fullName evidence="2">Uncharacterized protein</fullName>
    </submittedName>
</protein>
<keyword evidence="3" id="KW-1185">Reference proteome</keyword>
<accession>A0A557QW70</accession>
<dbReference type="EMBL" id="VMNK01000007">
    <property type="protein sequence ID" value="TVO57162.1"/>
    <property type="molecule type" value="Genomic_DNA"/>
</dbReference>
<evidence type="ECO:0000313" key="2">
    <source>
        <dbReference type="EMBL" id="TVO57162.1"/>
    </source>
</evidence>
<proteinExistence type="predicted"/>
<dbReference type="Proteomes" id="UP000319502">
    <property type="component" value="Unassembled WGS sequence"/>
</dbReference>
<keyword evidence="1" id="KW-0812">Transmembrane</keyword>